<dbReference type="Proteomes" id="UP000186106">
    <property type="component" value="Unassembled WGS sequence"/>
</dbReference>
<organism evidence="1 2">
    <name type="scientific">Chryseobacterium joostei</name>
    <dbReference type="NCBI Taxonomy" id="112234"/>
    <lineage>
        <taxon>Bacteria</taxon>
        <taxon>Pseudomonadati</taxon>
        <taxon>Bacteroidota</taxon>
        <taxon>Flavobacteriia</taxon>
        <taxon>Flavobacteriales</taxon>
        <taxon>Weeksellaceae</taxon>
        <taxon>Chryseobacterium group</taxon>
        <taxon>Chryseobacterium</taxon>
    </lineage>
</organism>
<dbReference type="STRING" id="112234.SAMN05421768_103653"/>
<evidence type="ECO:0000313" key="1">
    <source>
        <dbReference type="EMBL" id="SIS34225.1"/>
    </source>
</evidence>
<gene>
    <name evidence="1" type="ORF">SAMN05421768_103653</name>
</gene>
<protein>
    <submittedName>
        <fullName evidence="1">Uncharacterized protein</fullName>
    </submittedName>
</protein>
<proteinExistence type="predicted"/>
<dbReference type="AlphaFoldDB" id="A0A1N7IAX8"/>
<name>A0A1N7IAX8_9FLAO</name>
<dbReference type="EMBL" id="FTNZ01000003">
    <property type="protein sequence ID" value="SIS34225.1"/>
    <property type="molecule type" value="Genomic_DNA"/>
</dbReference>
<evidence type="ECO:0000313" key="2">
    <source>
        <dbReference type="Proteomes" id="UP000186106"/>
    </source>
</evidence>
<sequence length="153" mass="18033">MINSTIKPKKGQCIDCPPGTPDQYITARRCKAFHYKLHKSKEWLKKSNDKKETVVKKPIAKFSPKRKKENRQYTIKRLQFLDQPENQRCFIDGCNNRADTIEHTAGRWGSNYLDESTWKPCCNFHNLELERNSELSEKYQVSKISGKQKIIKR</sequence>
<reference evidence="1 2" key="1">
    <citation type="submission" date="2017-01" db="EMBL/GenBank/DDBJ databases">
        <authorList>
            <person name="Mah S.A."/>
            <person name="Swanson W.J."/>
            <person name="Moy G.W."/>
            <person name="Vacquier V.D."/>
        </authorList>
    </citation>
    <scope>NUCLEOTIDE SEQUENCE [LARGE SCALE GENOMIC DNA]</scope>
    <source>
        <strain evidence="1 2">DSM 16927</strain>
    </source>
</reference>
<dbReference type="RefSeq" id="WP_228435007.1">
    <property type="nucleotide sequence ID" value="NZ_CP033926.1"/>
</dbReference>
<accession>A0A1N7IAX8</accession>